<dbReference type="Proteomes" id="UP001381693">
    <property type="component" value="Unassembled WGS sequence"/>
</dbReference>
<dbReference type="Gene3D" id="3.40.570.10">
    <property type="entry name" value="Extracellular Endonuclease, subunit A"/>
    <property type="match status" value="1"/>
</dbReference>
<feature type="domain" description="DNA/RNA non-specific endonuclease/pyrophosphatase/phosphodiesterase" evidence="3">
    <location>
        <begin position="292"/>
        <end position="420"/>
    </location>
</feature>
<dbReference type="Pfam" id="PF01663">
    <property type="entry name" value="Phosphodiest"/>
    <property type="match status" value="1"/>
</dbReference>
<protein>
    <recommendedName>
        <fullName evidence="3">DNA/RNA non-specific endonuclease/pyrophosphatase/phosphodiesterase domain-containing protein</fullName>
    </recommendedName>
</protein>
<evidence type="ECO:0000313" key="4">
    <source>
        <dbReference type="EMBL" id="KAK7051151.1"/>
    </source>
</evidence>
<proteinExistence type="predicted"/>
<dbReference type="InterPro" id="IPR001604">
    <property type="entry name" value="Endo_G_ENPP1-like_dom"/>
</dbReference>
<evidence type="ECO:0000256" key="2">
    <source>
        <dbReference type="ARBA" id="ARBA00023180"/>
    </source>
</evidence>
<evidence type="ECO:0000256" key="1">
    <source>
        <dbReference type="ARBA" id="ARBA00022801"/>
    </source>
</evidence>
<dbReference type="GO" id="GO:0046872">
    <property type="term" value="F:metal ion binding"/>
    <property type="evidence" value="ECO:0007669"/>
    <property type="project" value="InterPro"/>
</dbReference>
<dbReference type="InterPro" id="IPR044929">
    <property type="entry name" value="DNA/RNA_non-sp_Endonuclease_sf"/>
</dbReference>
<dbReference type="GO" id="GO:0003676">
    <property type="term" value="F:nucleic acid binding"/>
    <property type="evidence" value="ECO:0007669"/>
    <property type="project" value="InterPro"/>
</dbReference>
<keyword evidence="2" id="KW-0325">Glycoprotein</keyword>
<dbReference type="InterPro" id="IPR044925">
    <property type="entry name" value="His-Me_finger_sf"/>
</dbReference>
<accession>A0AAN8WD38</accession>
<dbReference type="InterPro" id="IPR017850">
    <property type="entry name" value="Alkaline_phosphatase_core_sf"/>
</dbReference>
<dbReference type="GO" id="GO:0016787">
    <property type="term" value="F:hydrolase activity"/>
    <property type="evidence" value="ECO:0007669"/>
    <property type="project" value="UniProtKB-KW"/>
</dbReference>
<dbReference type="EMBL" id="JAXCGZ010021441">
    <property type="protein sequence ID" value="KAK7051151.1"/>
    <property type="molecule type" value="Genomic_DNA"/>
</dbReference>
<dbReference type="AlphaFoldDB" id="A0AAN8WD38"/>
<comment type="caution">
    <text evidence="4">The sequence shown here is derived from an EMBL/GenBank/DDBJ whole genome shotgun (WGS) entry which is preliminary data.</text>
</comment>
<dbReference type="SUPFAM" id="SSF54060">
    <property type="entry name" value="His-Me finger endonucleases"/>
    <property type="match status" value="1"/>
</dbReference>
<dbReference type="Gene3D" id="3.40.720.10">
    <property type="entry name" value="Alkaline Phosphatase, subunit A"/>
    <property type="match status" value="1"/>
</dbReference>
<keyword evidence="5" id="KW-1185">Reference proteome</keyword>
<dbReference type="SUPFAM" id="SSF53649">
    <property type="entry name" value="Alkaline phosphatase-like"/>
    <property type="match status" value="1"/>
</dbReference>
<dbReference type="PANTHER" id="PTHR10151">
    <property type="entry name" value="ECTONUCLEOTIDE PYROPHOSPHATASE/PHOSPHODIESTERASE"/>
    <property type="match status" value="1"/>
</dbReference>
<reference evidence="4 5" key="1">
    <citation type="submission" date="2023-11" db="EMBL/GenBank/DDBJ databases">
        <title>Halocaridina rubra genome assembly.</title>
        <authorList>
            <person name="Smith C."/>
        </authorList>
    </citation>
    <scope>NUCLEOTIDE SEQUENCE [LARGE SCALE GENOMIC DNA]</scope>
    <source>
        <strain evidence="4">EP-1</strain>
        <tissue evidence="4">Whole</tissue>
    </source>
</reference>
<evidence type="ECO:0000313" key="5">
    <source>
        <dbReference type="Proteomes" id="UP001381693"/>
    </source>
</evidence>
<organism evidence="4 5">
    <name type="scientific">Halocaridina rubra</name>
    <name type="common">Hawaiian red shrimp</name>
    <dbReference type="NCBI Taxonomy" id="373956"/>
    <lineage>
        <taxon>Eukaryota</taxon>
        <taxon>Metazoa</taxon>
        <taxon>Ecdysozoa</taxon>
        <taxon>Arthropoda</taxon>
        <taxon>Crustacea</taxon>
        <taxon>Multicrustacea</taxon>
        <taxon>Malacostraca</taxon>
        <taxon>Eumalacostraca</taxon>
        <taxon>Eucarida</taxon>
        <taxon>Decapoda</taxon>
        <taxon>Pleocyemata</taxon>
        <taxon>Caridea</taxon>
        <taxon>Atyoidea</taxon>
        <taxon>Atyidae</taxon>
        <taxon>Halocaridina</taxon>
    </lineage>
</organism>
<gene>
    <name evidence="4" type="ORF">SK128_008885</name>
</gene>
<name>A0AAN8WD38_HALRR</name>
<sequence>MGHMFGPDSPQVDASLMQVDSMVKRLVEGIKQRNLLSCINILLVADHGMAEAGSERVIRLDQFIPNVTQRTRFWDGVFGRMTPNDGSEATKLEMLNALSCKRPELRVYEKTSLPIRWHIGTQRRVEDIVVDLDSGYTVAGDDTFKADAGDHGYDNFFSVMNASSHGPSFHRNAEIEAFQNIELYNLMCQLLGLSPASNNGTWGSLHHLLRQPPPAPSTAIYDIPPSIAKVPSKGKLVYERKTAGKCEGDFSDAVNLTKVFEEVEENVLDILRKHLPWGIPKMSKQRDSTLLLPSPNYLTAFSTSIKLPLWTSYSLKGKSSEGAEYRPWKSDIRLPGSHAPSCANYNSVRLYNVSRYPLFPPYFVTRSDCAQLPFLMSNAVPFTQQLAKRWEQLVKYVKIWAKTYGALNVISGPVFDYDSDTLADDLTKYG</sequence>
<keyword evidence="1" id="KW-0378">Hydrolase</keyword>
<dbReference type="Pfam" id="PF01223">
    <property type="entry name" value="Endonuclease_NS"/>
    <property type="match status" value="1"/>
</dbReference>
<evidence type="ECO:0000259" key="3">
    <source>
        <dbReference type="Pfam" id="PF01223"/>
    </source>
</evidence>
<dbReference type="InterPro" id="IPR002591">
    <property type="entry name" value="Phosphodiest/P_Trfase"/>
</dbReference>
<dbReference type="PANTHER" id="PTHR10151:SF114">
    <property type="entry name" value="ECTONUCLEOTIDE PYROPHOSPHATASE_PHOSPHODIESTERASE C27A7.3"/>
    <property type="match status" value="1"/>
</dbReference>